<accession>A0AAP2RGA0</accession>
<dbReference type="Gene3D" id="2.60.40.420">
    <property type="entry name" value="Cupredoxins - blue copper proteins"/>
    <property type="match status" value="1"/>
</dbReference>
<feature type="domain" description="EfeO-type cupredoxin-like" evidence="1">
    <location>
        <begin position="38"/>
        <end position="122"/>
    </location>
</feature>
<dbReference type="PANTHER" id="PTHR36507">
    <property type="entry name" value="BLL1555 PROTEIN"/>
    <property type="match status" value="1"/>
</dbReference>
<dbReference type="InterPro" id="IPR052721">
    <property type="entry name" value="ET_Amicyanin"/>
</dbReference>
<dbReference type="InterPro" id="IPR028096">
    <property type="entry name" value="EfeO_Cupredoxin"/>
</dbReference>
<dbReference type="Proteomes" id="UP001320159">
    <property type="component" value="Unassembled WGS sequence"/>
</dbReference>
<keyword evidence="3" id="KW-1185">Reference proteome</keyword>
<dbReference type="Pfam" id="PF13473">
    <property type="entry name" value="Cupredoxin_1"/>
    <property type="match status" value="1"/>
</dbReference>
<reference evidence="2 3" key="1">
    <citation type="submission" date="2017-11" db="EMBL/GenBank/DDBJ databases">
        <title>Isolation and Characterization of Family Methanocellaceae Species from Potential Methane Hydrate Area Offshore Southwestern Taiwan.</title>
        <authorList>
            <person name="Zhang W.-L."/>
            <person name="Chen W.-C."/>
            <person name="Lai M.-C."/>
            <person name="Chen S.-C."/>
        </authorList>
    </citation>
    <scope>NUCLEOTIDE SEQUENCE [LARGE SCALE GENOMIC DNA]</scope>
    <source>
        <strain evidence="2 3">CWC-04</strain>
    </source>
</reference>
<dbReference type="EMBL" id="PGCK01000015">
    <property type="protein sequence ID" value="MCD1296241.1"/>
    <property type="molecule type" value="Genomic_DNA"/>
</dbReference>
<gene>
    <name evidence="2" type="ORF">CUJ83_14660</name>
</gene>
<dbReference type="InterPro" id="IPR035668">
    <property type="entry name" value="Amicyanin"/>
</dbReference>
<name>A0AAP2RGA0_9EURY</name>
<organism evidence="2 3">
    <name type="scientific">Methanooceanicella nereidis</name>
    <dbReference type="NCBI Taxonomy" id="2052831"/>
    <lineage>
        <taxon>Archaea</taxon>
        <taxon>Methanobacteriati</taxon>
        <taxon>Methanobacteriota</taxon>
        <taxon>Stenosarchaea group</taxon>
        <taxon>Methanomicrobia</taxon>
        <taxon>Methanocellales</taxon>
        <taxon>Methanocellaceae</taxon>
        <taxon>Methanooceanicella</taxon>
    </lineage>
</organism>
<comment type="caution">
    <text evidence="2">The sequence shown here is derived from an EMBL/GenBank/DDBJ whole genome shotgun (WGS) entry which is preliminary data.</text>
</comment>
<sequence length="123" mass="13047">MTLAIVGAIIFTIILVSGCTSSPGDQSGYQARGYTSPDNVEVTETAGVAIKNFEFLPAEVTISKGGTVTWTNEDSAKHDIKFSDGTSPLLGKGESYSKSFEIAGTFDYICGIHPYMKGKVIVV</sequence>
<evidence type="ECO:0000313" key="3">
    <source>
        <dbReference type="Proteomes" id="UP001320159"/>
    </source>
</evidence>
<evidence type="ECO:0000259" key="1">
    <source>
        <dbReference type="Pfam" id="PF13473"/>
    </source>
</evidence>
<protein>
    <recommendedName>
        <fullName evidence="1">EfeO-type cupredoxin-like domain-containing protein</fullName>
    </recommendedName>
</protein>
<dbReference type="AlphaFoldDB" id="A0AAP2RGA0"/>
<dbReference type="SUPFAM" id="SSF49503">
    <property type="entry name" value="Cupredoxins"/>
    <property type="match status" value="1"/>
</dbReference>
<dbReference type="CDD" id="cd13921">
    <property type="entry name" value="Amicyanin"/>
    <property type="match status" value="1"/>
</dbReference>
<dbReference type="PANTHER" id="PTHR36507:SF1">
    <property type="entry name" value="BLL1555 PROTEIN"/>
    <property type="match status" value="1"/>
</dbReference>
<dbReference type="InterPro" id="IPR008972">
    <property type="entry name" value="Cupredoxin"/>
</dbReference>
<proteinExistence type="predicted"/>
<evidence type="ECO:0000313" key="2">
    <source>
        <dbReference type="EMBL" id="MCD1296241.1"/>
    </source>
</evidence>